<dbReference type="Proteomes" id="UP000276133">
    <property type="component" value="Unassembled WGS sequence"/>
</dbReference>
<keyword evidence="1" id="KW-0677">Repeat</keyword>
<evidence type="ECO:0000313" key="3">
    <source>
        <dbReference type="EMBL" id="RNA19905.1"/>
    </source>
</evidence>
<dbReference type="EMBL" id="REGN01003956">
    <property type="protein sequence ID" value="RNA19905.1"/>
    <property type="molecule type" value="Genomic_DNA"/>
</dbReference>
<dbReference type="InterPro" id="IPR052752">
    <property type="entry name" value="NACHT-WD_repeat"/>
</dbReference>
<dbReference type="OrthoDB" id="2325716at2759"/>
<dbReference type="STRING" id="10195.A0A3M7R9I2"/>
<evidence type="ECO:0000259" key="2">
    <source>
        <dbReference type="Pfam" id="PF24883"/>
    </source>
</evidence>
<evidence type="ECO:0000313" key="4">
    <source>
        <dbReference type="Proteomes" id="UP000276133"/>
    </source>
</evidence>
<dbReference type="PANTHER" id="PTHR19871">
    <property type="entry name" value="BETA TRANSDUCIN-RELATED PROTEIN"/>
    <property type="match status" value="1"/>
</dbReference>
<sequence length="760" mass="89075">MITPVEHERYFVSVTEKEIFNGILKAKNVEKNVLYFEREIEDLDENIEKDVSMAKRFTELDKNNCVDKEVRNLLDELKYKKIPSKLPESNMFKFKVKWDSKSGISLDTHREYIEKFAETFYEQVKKLIDVNYEQQKEFDDLSHEDHELIQEVIDHACFCNETVSKFHGRSDILKKIQKYLLNTSNNIPYVLYGESGCGKTAILAKITSEIFKIVPDPENYCVLLRFLGTTPISSDIIKTFQSLTRQLCRIFSIQKYEFKAKNEIEAKDNLEYLLDFIANKYPNKKIVIVLDSIDQLNSSFYSLNWLISLLNRNVKVIYSTLPNHGNILDILKKRLDYEKYPNNFEELKSLDAKLAEEIVLDWLGKIERKITNSQLFVIRELFSKAILYPLFVKLIFDIVSKWTSFYEPDNQFKKSIDIDKCIQFIFLSLEQIHEYMVEKEIDETRVIYWYHRRFIEVANSYYVSKLKSEERTSIFTNVIDFFNETWKHKPKPYIYNDYLTKKFGVKNGESEEVRDTGMQPTVFFEPDGKIRYNKRKISELPAFIGNLTSNLAINLACDLVFFDLNFLTGLFTHLSLVDIFEHLTNISEVSTYSISEESRKNLEQLKIFQLCLLQCGFQMKDNPEGLMIHFLSRSLNFNKHLRNFTKIIDQYYDQSPKYYSLVLAHQFMEPPIGELIFQLDKHSSPITHTVIGGDDDSLILSLSDKINAFNISTVADLGFIKFTDFNEEKIFFTAFLDEFGQDFSNLSDINGGLIVCSLNE</sequence>
<dbReference type="SUPFAM" id="SSF52540">
    <property type="entry name" value="P-loop containing nucleoside triphosphate hydrolases"/>
    <property type="match status" value="1"/>
</dbReference>
<dbReference type="InterPro" id="IPR027417">
    <property type="entry name" value="P-loop_NTPase"/>
</dbReference>
<protein>
    <submittedName>
        <fullName evidence="3">NACHT and WD repeat domain-containing 2-like</fullName>
    </submittedName>
</protein>
<comment type="caution">
    <text evidence="3">The sequence shown here is derived from an EMBL/GenBank/DDBJ whole genome shotgun (WGS) entry which is preliminary data.</text>
</comment>
<reference evidence="3 4" key="1">
    <citation type="journal article" date="2018" name="Sci. Rep.">
        <title>Genomic signatures of local adaptation to the degree of environmental predictability in rotifers.</title>
        <authorList>
            <person name="Franch-Gras L."/>
            <person name="Hahn C."/>
            <person name="Garcia-Roger E.M."/>
            <person name="Carmona M.J."/>
            <person name="Serra M."/>
            <person name="Gomez A."/>
        </authorList>
    </citation>
    <scope>NUCLEOTIDE SEQUENCE [LARGE SCALE GENOMIC DNA]</scope>
    <source>
        <strain evidence="3">HYR1</strain>
    </source>
</reference>
<gene>
    <name evidence="3" type="ORF">BpHYR1_024065</name>
</gene>
<dbReference type="Pfam" id="PF24883">
    <property type="entry name" value="NPHP3_N"/>
    <property type="match status" value="1"/>
</dbReference>
<dbReference type="Gene3D" id="3.40.50.300">
    <property type="entry name" value="P-loop containing nucleotide triphosphate hydrolases"/>
    <property type="match status" value="1"/>
</dbReference>
<dbReference type="AlphaFoldDB" id="A0A3M7R9I2"/>
<proteinExistence type="predicted"/>
<name>A0A3M7R9I2_BRAPC</name>
<organism evidence="3 4">
    <name type="scientific">Brachionus plicatilis</name>
    <name type="common">Marine rotifer</name>
    <name type="synonym">Brachionus muelleri</name>
    <dbReference type="NCBI Taxonomy" id="10195"/>
    <lineage>
        <taxon>Eukaryota</taxon>
        <taxon>Metazoa</taxon>
        <taxon>Spiralia</taxon>
        <taxon>Gnathifera</taxon>
        <taxon>Rotifera</taxon>
        <taxon>Eurotatoria</taxon>
        <taxon>Monogononta</taxon>
        <taxon>Pseudotrocha</taxon>
        <taxon>Ploima</taxon>
        <taxon>Brachionidae</taxon>
        <taxon>Brachionus</taxon>
    </lineage>
</organism>
<feature type="domain" description="Nephrocystin 3-like N-terminal" evidence="2">
    <location>
        <begin position="176"/>
        <end position="315"/>
    </location>
</feature>
<evidence type="ECO:0000256" key="1">
    <source>
        <dbReference type="ARBA" id="ARBA00022737"/>
    </source>
</evidence>
<dbReference type="InterPro" id="IPR056884">
    <property type="entry name" value="NPHP3-like_N"/>
</dbReference>
<accession>A0A3M7R9I2</accession>
<feature type="non-terminal residue" evidence="3">
    <location>
        <position position="760"/>
    </location>
</feature>
<dbReference type="PANTHER" id="PTHR19871:SF14">
    <property type="entry name" value="DUF4062 DOMAIN-CONTAINING PROTEIN"/>
    <property type="match status" value="1"/>
</dbReference>
<keyword evidence="4" id="KW-1185">Reference proteome</keyword>